<keyword evidence="4" id="KW-0788">Thiol protease</keyword>
<dbReference type="InterPro" id="IPR016125">
    <property type="entry name" value="Peptidase_C15-like"/>
</dbReference>
<evidence type="ECO:0000256" key="2">
    <source>
        <dbReference type="ARBA" id="ARBA00022670"/>
    </source>
</evidence>
<comment type="caution">
    <text evidence="5">The sequence shown here is derived from an EMBL/GenBank/DDBJ whole genome shotgun (WGS) entry which is preliminary data.</text>
</comment>
<dbReference type="InterPro" id="IPR036440">
    <property type="entry name" value="Peptidase_C15-like_sf"/>
</dbReference>
<organism evidence="5 6">
    <name type="scientific">Microcella pacifica</name>
    <dbReference type="NCBI Taxonomy" id="2591847"/>
    <lineage>
        <taxon>Bacteria</taxon>
        <taxon>Bacillati</taxon>
        <taxon>Actinomycetota</taxon>
        <taxon>Actinomycetes</taxon>
        <taxon>Micrococcales</taxon>
        <taxon>Microbacteriaceae</taxon>
        <taxon>Microcella</taxon>
    </lineage>
</organism>
<dbReference type="OrthoDB" id="9779738at2"/>
<name>A0A9E5MIV6_9MICO</name>
<sequence>MTTPTVLVTGFEPFGGDDVNPSGELARRLGELGHPDCTEGSAHGIAERLIIVVLVDQDRQVARHQR</sequence>
<evidence type="ECO:0000256" key="4">
    <source>
        <dbReference type="ARBA" id="ARBA00022807"/>
    </source>
</evidence>
<dbReference type="Gene3D" id="3.40.630.20">
    <property type="entry name" value="Peptidase C15, pyroglutamyl peptidase I-like"/>
    <property type="match status" value="1"/>
</dbReference>
<dbReference type="Proteomes" id="UP000818266">
    <property type="component" value="Unassembled WGS sequence"/>
</dbReference>
<keyword evidence="6" id="KW-1185">Reference proteome</keyword>
<accession>A0A9E5MIV6</accession>
<gene>
    <name evidence="5" type="ORF">FK219_008705</name>
</gene>
<protein>
    <recommendedName>
        <fullName evidence="7">Pyroglutamyl-peptidase I</fullName>
    </recommendedName>
</protein>
<dbReference type="Pfam" id="PF01470">
    <property type="entry name" value="Peptidase_C15"/>
    <property type="match status" value="1"/>
</dbReference>
<dbReference type="AlphaFoldDB" id="A0A9E5MIV6"/>
<evidence type="ECO:0000313" key="6">
    <source>
        <dbReference type="Proteomes" id="UP000818266"/>
    </source>
</evidence>
<comment type="similarity">
    <text evidence="1">Belongs to the peptidase C15 family.</text>
</comment>
<keyword evidence="3" id="KW-0378">Hydrolase</keyword>
<dbReference type="GO" id="GO:0008234">
    <property type="term" value="F:cysteine-type peptidase activity"/>
    <property type="evidence" value="ECO:0007669"/>
    <property type="project" value="UniProtKB-KW"/>
</dbReference>
<dbReference type="SUPFAM" id="SSF53182">
    <property type="entry name" value="Pyrrolidone carboxyl peptidase (pyroglutamate aminopeptidase)"/>
    <property type="match status" value="1"/>
</dbReference>
<evidence type="ECO:0008006" key="7">
    <source>
        <dbReference type="Google" id="ProtNLM"/>
    </source>
</evidence>
<proteinExistence type="inferred from homology"/>
<reference evidence="5 6" key="1">
    <citation type="submission" date="2020-03" db="EMBL/GenBank/DDBJ databases">
        <title>Chryseoglobus sp. isolated from a deep-sea seamount.</title>
        <authorList>
            <person name="Zhang D.-C."/>
        </authorList>
    </citation>
    <scope>NUCLEOTIDE SEQUENCE [LARGE SCALE GENOMIC DNA]</scope>
    <source>
        <strain evidence="5 6">KN1116</strain>
    </source>
</reference>
<evidence type="ECO:0000256" key="1">
    <source>
        <dbReference type="ARBA" id="ARBA00006641"/>
    </source>
</evidence>
<evidence type="ECO:0000256" key="3">
    <source>
        <dbReference type="ARBA" id="ARBA00022801"/>
    </source>
</evidence>
<dbReference type="EMBL" id="VIKT02000013">
    <property type="protein sequence ID" value="NHF63318.1"/>
    <property type="molecule type" value="Genomic_DNA"/>
</dbReference>
<dbReference type="GO" id="GO:0006508">
    <property type="term" value="P:proteolysis"/>
    <property type="evidence" value="ECO:0007669"/>
    <property type="project" value="UniProtKB-KW"/>
</dbReference>
<keyword evidence="2" id="KW-0645">Protease</keyword>
<evidence type="ECO:0000313" key="5">
    <source>
        <dbReference type="EMBL" id="NHF63318.1"/>
    </source>
</evidence>